<dbReference type="PANTHER" id="PTHR33931:SF2">
    <property type="entry name" value="HOLIN-LIKE PROTEIN CIDA"/>
    <property type="match status" value="1"/>
</dbReference>
<sequence>MKYMRQFGIILGVTCAGELMKYFLPLPIPGSIYGLLLMFVLLLAKVVKVDHVKETGEFLIEIMPLMFIPAGVGLMASWGELQGFLIPLLAITISSTFIVILVTGKVTDFMMDRRNTKKQENEKGTEKDGKYSA</sequence>
<accession>A0A6N2QWK2</accession>
<dbReference type="GO" id="GO:0005886">
    <property type="term" value="C:plasma membrane"/>
    <property type="evidence" value="ECO:0007669"/>
    <property type="project" value="UniProtKB-SubCell"/>
</dbReference>
<evidence type="ECO:0000313" key="7">
    <source>
        <dbReference type="EMBL" id="VYS72943.1"/>
    </source>
</evidence>
<evidence type="ECO:0000256" key="2">
    <source>
        <dbReference type="ARBA" id="ARBA00022475"/>
    </source>
</evidence>
<protein>
    <submittedName>
        <fullName evidence="7">Antiholin-like protein LrgA</fullName>
    </submittedName>
</protein>
<dbReference type="AlphaFoldDB" id="A0A6N2QWK2"/>
<organism evidence="7">
    <name type="scientific">Blautia glucerasea</name>
    <dbReference type="NCBI Taxonomy" id="536633"/>
    <lineage>
        <taxon>Bacteria</taxon>
        <taxon>Bacillati</taxon>
        <taxon>Bacillota</taxon>
        <taxon>Clostridia</taxon>
        <taxon>Lachnospirales</taxon>
        <taxon>Lachnospiraceae</taxon>
        <taxon>Blautia</taxon>
    </lineage>
</organism>
<evidence type="ECO:0000256" key="4">
    <source>
        <dbReference type="ARBA" id="ARBA00022989"/>
    </source>
</evidence>
<feature type="transmembrane region" description="Helical" evidence="6">
    <location>
        <begin position="59"/>
        <end position="78"/>
    </location>
</feature>
<keyword evidence="5 6" id="KW-0472">Membrane</keyword>
<feature type="transmembrane region" description="Helical" evidence="6">
    <location>
        <begin position="30"/>
        <end position="47"/>
    </location>
</feature>
<dbReference type="Pfam" id="PF03788">
    <property type="entry name" value="LrgA"/>
    <property type="match status" value="1"/>
</dbReference>
<evidence type="ECO:0000256" key="3">
    <source>
        <dbReference type="ARBA" id="ARBA00022692"/>
    </source>
</evidence>
<dbReference type="PANTHER" id="PTHR33931">
    <property type="entry name" value="HOLIN-LIKE PROTEIN CIDA-RELATED"/>
    <property type="match status" value="1"/>
</dbReference>
<evidence type="ECO:0000256" key="6">
    <source>
        <dbReference type="SAM" id="Phobius"/>
    </source>
</evidence>
<name>A0A6N2QWK2_9FIRM</name>
<reference evidence="7" key="1">
    <citation type="submission" date="2019-11" db="EMBL/GenBank/DDBJ databases">
        <authorList>
            <person name="Feng L."/>
        </authorList>
    </citation>
    <scope>NUCLEOTIDE SEQUENCE</scope>
    <source>
        <strain evidence="7">BgluceraseaLFYP119</strain>
    </source>
</reference>
<gene>
    <name evidence="7" type="primary">lrgA</name>
    <name evidence="7" type="ORF">BGLFYP119_00324</name>
</gene>
<keyword evidence="2" id="KW-1003">Cell membrane</keyword>
<dbReference type="InterPro" id="IPR005538">
    <property type="entry name" value="LrgA/CidA"/>
</dbReference>
<feature type="transmembrane region" description="Helical" evidence="6">
    <location>
        <begin position="84"/>
        <end position="104"/>
    </location>
</feature>
<dbReference type="EMBL" id="CACRST010000005">
    <property type="protein sequence ID" value="VYS72943.1"/>
    <property type="molecule type" value="Genomic_DNA"/>
</dbReference>
<comment type="subcellular location">
    <subcellularLocation>
        <location evidence="1">Cell membrane</location>
        <topology evidence="1">Multi-pass membrane protein</topology>
    </subcellularLocation>
</comment>
<proteinExistence type="predicted"/>
<dbReference type="RefSeq" id="WP_156352286.1">
    <property type="nucleotide sequence ID" value="NZ_CACRST010000005.1"/>
</dbReference>
<evidence type="ECO:0000256" key="5">
    <source>
        <dbReference type="ARBA" id="ARBA00023136"/>
    </source>
</evidence>
<keyword evidence="3 6" id="KW-0812">Transmembrane</keyword>
<keyword evidence="4 6" id="KW-1133">Transmembrane helix</keyword>
<evidence type="ECO:0000256" key="1">
    <source>
        <dbReference type="ARBA" id="ARBA00004651"/>
    </source>
</evidence>